<evidence type="ECO:0000313" key="8">
    <source>
        <dbReference type="EMBL" id="NDV63173.1"/>
    </source>
</evidence>
<feature type="transmembrane region" description="Helical" evidence="6">
    <location>
        <begin position="138"/>
        <end position="159"/>
    </location>
</feature>
<evidence type="ECO:0000256" key="6">
    <source>
        <dbReference type="SAM" id="Phobius"/>
    </source>
</evidence>
<dbReference type="Pfam" id="PF06271">
    <property type="entry name" value="RDD"/>
    <property type="match status" value="1"/>
</dbReference>
<evidence type="ECO:0000256" key="5">
    <source>
        <dbReference type="ARBA" id="ARBA00023136"/>
    </source>
</evidence>
<gene>
    <name evidence="8" type="ORF">G0Q06_11975</name>
</gene>
<evidence type="ECO:0000313" key="9">
    <source>
        <dbReference type="Proteomes" id="UP000478417"/>
    </source>
</evidence>
<proteinExistence type="predicted"/>
<feature type="transmembrane region" description="Helical" evidence="6">
    <location>
        <begin position="51"/>
        <end position="78"/>
    </location>
</feature>
<evidence type="ECO:0000259" key="7">
    <source>
        <dbReference type="Pfam" id="PF06271"/>
    </source>
</evidence>
<name>A0A6B2M341_9BACT</name>
<dbReference type="Proteomes" id="UP000478417">
    <property type="component" value="Unassembled WGS sequence"/>
</dbReference>
<sequence length="187" mass="20592">MLDENVTTEEFLLEETRPAGFWIRVAAYFIDFLILLVFGVLALFIKSVPAYILLMIPLIAYKPVLEGILGGTAGKLAIGLRVINAEGQRIGVAGGFVRSGLFILPIIPNMLLQIKMIEQGLSPFDPAAMVEFQQSNELLYYVYYGLSALMIISCVVVAFTAHKRGLHDMVADSYVIYLNKETPGSEG</sequence>
<evidence type="ECO:0000256" key="2">
    <source>
        <dbReference type="ARBA" id="ARBA00022475"/>
    </source>
</evidence>
<comment type="caution">
    <text evidence="8">The sequence shown here is derived from an EMBL/GenBank/DDBJ whole genome shotgun (WGS) entry which is preliminary data.</text>
</comment>
<keyword evidence="2" id="KW-1003">Cell membrane</keyword>
<evidence type="ECO:0000256" key="3">
    <source>
        <dbReference type="ARBA" id="ARBA00022692"/>
    </source>
</evidence>
<reference evidence="8 9" key="1">
    <citation type="submission" date="2020-02" db="EMBL/GenBank/DDBJ databases">
        <title>Albibacoteraceae fam. nov., the first described family within the subdivision 4 Verrucomicrobia.</title>
        <authorList>
            <person name="Xi F."/>
        </authorList>
    </citation>
    <scope>NUCLEOTIDE SEQUENCE [LARGE SCALE GENOMIC DNA]</scope>
    <source>
        <strain evidence="8 9">CK1056</strain>
    </source>
</reference>
<evidence type="ECO:0000256" key="1">
    <source>
        <dbReference type="ARBA" id="ARBA00004651"/>
    </source>
</evidence>
<keyword evidence="5 6" id="KW-0472">Membrane</keyword>
<feature type="domain" description="RDD" evidence="7">
    <location>
        <begin position="19"/>
        <end position="171"/>
    </location>
</feature>
<keyword evidence="4 6" id="KW-1133">Transmembrane helix</keyword>
<dbReference type="InterPro" id="IPR010432">
    <property type="entry name" value="RDD"/>
</dbReference>
<feature type="transmembrane region" description="Helical" evidence="6">
    <location>
        <begin position="90"/>
        <end position="107"/>
    </location>
</feature>
<dbReference type="GO" id="GO:0005886">
    <property type="term" value="C:plasma membrane"/>
    <property type="evidence" value="ECO:0007669"/>
    <property type="project" value="UniProtKB-SubCell"/>
</dbReference>
<dbReference type="PANTHER" id="PTHR36115:SF9">
    <property type="entry name" value="LMO1584 PROTEIN"/>
    <property type="match status" value="1"/>
</dbReference>
<evidence type="ECO:0000256" key="4">
    <source>
        <dbReference type="ARBA" id="ARBA00022989"/>
    </source>
</evidence>
<protein>
    <submittedName>
        <fullName evidence="8">RDD family protein</fullName>
    </submittedName>
</protein>
<dbReference type="PANTHER" id="PTHR36115">
    <property type="entry name" value="PROLINE-RICH ANTIGEN HOMOLOG-RELATED"/>
    <property type="match status" value="1"/>
</dbReference>
<dbReference type="EMBL" id="JAAGNX010000003">
    <property type="protein sequence ID" value="NDV63173.1"/>
    <property type="molecule type" value="Genomic_DNA"/>
</dbReference>
<dbReference type="AlphaFoldDB" id="A0A6B2M341"/>
<feature type="transmembrane region" description="Helical" evidence="6">
    <location>
        <begin position="21"/>
        <end position="45"/>
    </location>
</feature>
<keyword evidence="3 6" id="KW-0812">Transmembrane</keyword>
<dbReference type="InterPro" id="IPR051791">
    <property type="entry name" value="Pra-immunoreactive"/>
</dbReference>
<keyword evidence="9" id="KW-1185">Reference proteome</keyword>
<comment type="subcellular location">
    <subcellularLocation>
        <location evidence="1">Cell membrane</location>
        <topology evidence="1">Multi-pass membrane protein</topology>
    </subcellularLocation>
</comment>
<accession>A0A6B2M341</accession>
<organism evidence="8 9">
    <name type="scientific">Oceanipulchritudo coccoides</name>
    <dbReference type="NCBI Taxonomy" id="2706888"/>
    <lineage>
        <taxon>Bacteria</taxon>
        <taxon>Pseudomonadati</taxon>
        <taxon>Verrucomicrobiota</taxon>
        <taxon>Opitutia</taxon>
        <taxon>Puniceicoccales</taxon>
        <taxon>Oceanipulchritudinaceae</taxon>
        <taxon>Oceanipulchritudo</taxon>
    </lineage>
</organism>